<proteinExistence type="predicted"/>
<keyword evidence="2 4" id="KW-1133">Transmembrane helix</keyword>
<dbReference type="EMBL" id="RDQH01000341">
    <property type="protein sequence ID" value="RXH72335.1"/>
    <property type="molecule type" value="Genomic_DNA"/>
</dbReference>
<comment type="caution">
    <text evidence="5">The sequence shown here is derived from an EMBL/GenBank/DDBJ whole genome shotgun (WGS) entry which is preliminary data.</text>
</comment>
<feature type="transmembrane region" description="Helical" evidence="4">
    <location>
        <begin position="69"/>
        <end position="89"/>
    </location>
</feature>
<gene>
    <name evidence="5" type="ORF">DVH24_012019</name>
</gene>
<feature type="transmembrane region" description="Helical" evidence="4">
    <location>
        <begin position="36"/>
        <end position="57"/>
    </location>
</feature>
<evidence type="ECO:0000256" key="4">
    <source>
        <dbReference type="SAM" id="Phobius"/>
    </source>
</evidence>
<dbReference type="PANTHER" id="PTHR31218">
    <property type="entry name" value="WAT1-RELATED PROTEIN"/>
    <property type="match status" value="1"/>
</dbReference>
<evidence type="ECO:0000313" key="6">
    <source>
        <dbReference type="Proteomes" id="UP000290289"/>
    </source>
</evidence>
<feature type="transmembrane region" description="Helical" evidence="4">
    <location>
        <begin position="7"/>
        <end position="24"/>
    </location>
</feature>
<feature type="transmembrane region" description="Helical" evidence="4">
    <location>
        <begin position="146"/>
        <end position="163"/>
    </location>
</feature>
<name>A0A498HRS9_MALDO</name>
<dbReference type="GO" id="GO:0016020">
    <property type="term" value="C:membrane"/>
    <property type="evidence" value="ECO:0007669"/>
    <property type="project" value="InterPro"/>
</dbReference>
<protein>
    <submittedName>
        <fullName evidence="5">Uncharacterized protein</fullName>
    </submittedName>
</protein>
<evidence type="ECO:0000256" key="1">
    <source>
        <dbReference type="ARBA" id="ARBA00022692"/>
    </source>
</evidence>
<organism evidence="5 6">
    <name type="scientific">Malus domestica</name>
    <name type="common">Apple</name>
    <name type="synonym">Pyrus malus</name>
    <dbReference type="NCBI Taxonomy" id="3750"/>
    <lineage>
        <taxon>Eukaryota</taxon>
        <taxon>Viridiplantae</taxon>
        <taxon>Streptophyta</taxon>
        <taxon>Embryophyta</taxon>
        <taxon>Tracheophyta</taxon>
        <taxon>Spermatophyta</taxon>
        <taxon>Magnoliopsida</taxon>
        <taxon>eudicotyledons</taxon>
        <taxon>Gunneridae</taxon>
        <taxon>Pentapetalae</taxon>
        <taxon>rosids</taxon>
        <taxon>fabids</taxon>
        <taxon>Rosales</taxon>
        <taxon>Rosaceae</taxon>
        <taxon>Amygdaloideae</taxon>
        <taxon>Maleae</taxon>
        <taxon>Malus</taxon>
    </lineage>
</organism>
<reference evidence="5 6" key="1">
    <citation type="submission" date="2018-10" db="EMBL/GenBank/DDBJ databases">
        <title>A high-quality apple genome assembly.</title>
        <authorList>
            <person name="Hu J."/>
        </authorList>
    </citation>
    <scope>NUCLEOTIDE SEQUENCE [LARGE SCALE GENOMIC DNA]</scope>
    <source>
        <strain evidence="6">cv. HFTH1</strain>
        <tissue evidence="5">Young leaf</tissue>
    </source>
</reference>
<keyword evidence="1 4" id="KW-0812">Transmembrane</keyword>
<evidence type="ECO:0000256" key="2">
    <source>
        <dbReference type="ARBA" id="ARBA00022989"/>
    </source>
</evidence>
<feature type="transmembrane region" description="Helical" evidence="4">
    <location>
        <begin position="109"/>
        <end position="134"/>
    </location>
</feature>
<dbReference type="Proteomes" id="UP000290289">
    <property type="component" value="Chromosome 15"/>
</dbReference>
<accession>A0A498HRS9</accession>
<dbReference type="AlphaFoldDB" id="A0A498HRS9"/>
<keyword evidence="6" id="KW-1185">Reference proteome</keyword>
<evidence type="ECO:0000313" key="5">
    <source>
        <dbReference type="EMBL" id="RXH72335.1"/>
    </source>
</evidence>
<dbReference type="GO" id="GO:0022857">
    <property type="term" value="F:transmembrane transporter activity"/>
    <property type="evidence" value="ECO:0007669"/>
    <property type="project" value="InterPro"/>
</dbReference>
<dbReference type="InterPro" id="IPR030184">
    <property type="entry name" value="WAT1-related"/>
</dbReference>
<sequence>MKFIVFLCYKNIVALFALLIVTLYNRRGPSVPNGHLLAWIICLAIFEINYFSFNMPFLGQLVVFARLRFTLASFSSCIIAIGPALTFVVSWYRKLETVHIHERCSQAKLLWVLMVISEAIGVSLIDGPIITILWPPFKLSNNWVRGPLLVGISVILSVLFGTWDGTEHPCPMFGVPKTVECAIPHNEF</sequence>
<evidence type="ECO:0000256" key="3">
    <source>
        <dbReference type="ARBA" id="ARBA00023136"/>
    </source>
</evidence>
<keyword evidence="3 4" id="KW-0472">Membrane</keyword>